<comment type="caution">
    <text evidence="6">The sequence shown here is derived from an EMBL/GenBank/DDBJ whole genome shotgun (WGS) entry which is preliminary data.</text>
</comment>
<keyword evidence="5" id="KW-0460">Magnesium</keyword>
<protein>
    <recommendedName>
        <fullName evidence="5">5-formyltetrahydrofolate cyclo-ligase</fullName>
        <ecNumber evidence="5">6.3.3.2</ecNumber>
    </recommendedName>
</protein>
<dbReference type="PIRSF" id="PIRSF006806">
    <property type="entry name" value="FTHF_cligase"/>
    <property type="match status" value="1"/>
</dbReference>
<dbReference type="AlphaFoldDB" id="A0A2U3D5W7"/>
<comment type="similarity">
    <text evidence="1 5">Belongs to the 5-formyltetrahydrofolate cyclo-ligase family.</text>
</comment>
<evidence type="ECO:0000313" key="7">
    <source>
        <dbReference type="Proteomes" id="UP000245380"/>
    </source>
</evidence>
<comment type="catalytic activity">
    <reaction evidence="5">
        <text>(6S)-5-formyl-5,6,7,8-tetrahydrofolate + ATP = (6R)-5,10-methenyltetrahydrofolate + ADP + phosphate</text>
        <dbReference type="Rhea" id="RHEA:10488"/>
        <dbReference type="ChEBI" id="CHEBI:30616"/>
        <dbReference type="ChEBI" id="CHEBI:43474"/>
        <dbReference type="ChEBI" id="CHEBI:57455"/>
        <dbReference type="ChEBI" id="CHEBI:57457"/>
        <dbReference type="ChEBI" id="CHEBI:456216"/>
        <dbReference type="EC" id="6.3.3.2"/>
    </reaction>
</comment>
<keyword evidence="7" id="KW-1185">Reference proteome</keyword>
<dbReference type="Proteomes" id="UP000245380">
    <property type="component" value="Unassembled WGS sequence"/>
</dbReference>
<dbReference type="RefSeq" id="WP_181363150.1">
    <property type="nucleotide sequence ID" value="NZ_MPDK01000031.1"/>
</dbReference>
<dbReference type="InterPro" id="IPR037171">
    <property type="entry name" value="NagB/RpiA_transferase-like"/>
</dbReference>
<dbReference type="GO" id="GO:0035999">
    <property type="term" value="P:tetrahydrofolate interconversion"/>
    <property type="evidence" value="ECO:0007669"/>
    <property type="project" value="TreeGrafter"/>
</dbReference>
<dbReference type="GO" id="GO:0005524">
    <property type="term" value="F:ATP binding"/>
    <property type="evidence" value="ECO:0007669"/>
    <property type="project" value="UniProtKB-KW"/>
</dbReference>
<dbReference type="GO" id="GO:0046872">
    <property type="term" value="F:metal ion binding"/>
    <property type="evidence" value="ECO:0007669"/>
    <property type="project" value="UniProtKB-KW"/>
</dbReference>
<comment type="cofactor">
    <cofactor evidence="5">
        <name>Mg(2+)</name>
        <dbReference type="ChEBI" id="CHEBI:18420"/>
    </cofactor>
</comment>
<keyword evidence="2 4" id="KW-0547">Nucleotide-binding</keyword>
<name>A0A2U3D5W7_SULT2</name>
<dbReference type="GO" id="GO:0009396">
    <property type="term" value="P:folic acid-containing compound biosynthetic process"/>
    <property type="evidence" value="ECO:0007669"/>
    <property type="project" value="TreeGrafter"/>
</dbReference>
<proteinExistence type="inferred from homology"/>
<dbReference type="SUPFAM" id="SSF100950">
    <property type="entry name" value="NagB/RpiA/CoA transferase-like"/>
    <property type="match status" value="1"/>
</dbReference>
<dbReference type="InterPro" id="IPR002698">
    <property type="entry name" value="FTHF_cligase"/>
</dbReference>
<feature type="binding site" evidence="4">
    <location>
        <position position="59"/>
    </location>
    <ligand>
        <name>substrate</name>
    </ligand>
</feature>
<dbReference type="InterPro" id="IPR024185">
    <property type="entry name" value="FTHF_cligase-like_sf"/>
</dbReference>
<gene>
    <name evidence="6" type="ORF">BM613_12580</name>
</gene>
<organism evidence="6 7">
    <name type="scientific">Sulfoacidibacillus thermotolerans</name>
    <name type="common">Acidibacillus sulfuroxidans</name>
    <dbReference type="NCBI Taxonomy" id="1765684"/>
    <lineage>
        <taxon>Bacteria</taxon>
        <taxon>Bacillati</taxon>
        <taxon>Bacillota</taxon>
        <taxon>Bacilli</taxon>
        <taxon>Bacillales</taxon>
        <taxon>Alicyclobacillaceae</taxon>
        <taxon>Sulfoacidibacillus</taxon>
    </lineage>
</organism>
<evidence type="ECO:0000256" key="2">
    <source>
        <dbReference type="ARBA" id="ARBA00022741"/>
    </source>
</evidence>
<evidence type="ECO:0000313" key="6">
    <source>
        <dbReference type="EMBL" id="PWI56659.1"/>
    </source>
</evidence>
<dbReference type="Gene3D" id="3.40.50.10420">
    <property type="entry name" value="NagB/RpiA/CoA transferase-like"/>
    <property type="match status" value="1"/>
</dbReference>
<evidence type="ECO:0000256" key="4">
    <source>
        <dbReference type="PIRSR" id="PIRSR006806-1"/>
    </source>
</evidence>
<feature type="binding site" evidence="4">
    <location>
        <begin position="142"/>
        <end position="150"/>
    </location>
    <ligand>
        <name>ATP</name>
        <dbReference type="ChEBI" id="CHEBI:30616"/>
    </ligand>
</feature>
<dbReference type="Pfam" id="PF01812">
    <property type="entry name" value="5-FTHF_cyc-lig"/>
    <property type="match status" value="1"/>
</dbReference>
<feature type="binding site" evidence="4">
    <location>
        <position position="64"/>
    </location>
    <ligand>
        <name>substrate</name>
    </ligand>
</feature>
<dbReference type="PANTHER" id="PTHR23407:SF1">
    <property type="entry name" value="5-FORMYLTETRAHYDROFOLATE CYCLO-LIGASE"/>
    <property type="match status" value="1"/>
</dbReference>
<evidence type="ECO:0000256" key="1">
    <source>
        <dbReference type="ARBA" id="ARBA00010638"/>
    </source>
</evidence>
<dbReference type="NCBIfam" id="TIGR02727">
    <property type="entry name" value="MTHFS_bact"/>
    <property type="match status" value="1"/>
</dbReference>
<dbReference type="GO" id="GO:0030272">
    <property type="term" value="F:5-formyltetrahydrofolate cyclo-ligase activity"/>
    <property type="evidence" value="ECO:0007669"/>
    <property type="project" value="UniProtKB-EC"/>
</dbReference>
<sequence>MSDGADGRKMKEKMALRKQMQILRRQLDAQEKRLWDEAIAQRLFTLPFYERAQTVLLYLDFAGEVGTDAVLLNALQSGKRVAAPVTKKNEAVMRIYPITKAEHVCLGEWGMREPVVEGDPIAPEEIDLIVVPGLFFTPCGDRLGYGGGYYDRFLQSTAPSTVRVGFAYDFQIIDKLPIEPFDLRVHYLLTPTATHDCYSFTRAGNECS</sequence>
<keyword evidence="3 4" id="KW-0067">ATP-binding</keyword>
<feature type="binding site" evidence="4">
    <location>
        <begin position="13"/>
        <end position="17"/>
    </location>
    <ligand>
        <name>ATP</name>
        <dbReference type="ChEBI" id="CHEBI:30616"/>
    </ligand>
</feature>
<dbReference type="EMBL" id="MPDK01000031">
    <property type="protein sequence ID" value="PWI56659.1"/>
    <property type="molecule type" value="Genomic_DNA"/>
</dbReference>
<evidence type="ECO:0000256" key="5">
    <source>
        <dbReference type="RuleBase" id="RU361279"/>
    </source>
</evidence>
<keyword evidence="5" id="KW-0479">Metal-binding</keyword>
<keyword evidence="6" id="KW-0436">Ligase</keyword>
<accession>A0A2U3D5W7</accession>
<reference evidence="6 7" key="1">
    <citation type="submission" date="2016-11" db="EMBL/GenBank/DDBJ databases">
        <title>Comparative genomics of Acidibacillus ferroxidans species.</title>
        <authorList>
            <person name="Oliveira G."/>
            <person name="Nunes G."/>
            <person name="Oliveira R."/>
            <person name="Araujo F."/>
            <person name="Salim A."/>
            <person name="Scholte L."/>
            <person name="Morais D."/>
            <person name="Nancucheo I."/>
            <person name="Johnson D.B."/>
            <person name="Grail B."/>
            <person name="Bittencourt J."/>
            <person name="Valadares R."/>
        </authorList>
    </citation>
    <scope>NUCLEOTIDE SEQUENCE [LARGE SCALE GENOMIC DNA]</scope>
    <source>
        <strain evidence="6 7">Y002</strain>
    </source>
</reference>
<dbReference type="EC" id="6.3.3.2" evidence="5"/>
<dbReference type="PANTHER" id="PTHR23407">
    <property type="entry name" value="ATPASE INHIBITOR/5-FORMYLTETRAHYDROFOLATE CYCLO-LIGASE"/>
    <property type="match status" value="1"/>
</dbReference>
<evidence type="ECO:0000256" key="3">
    <source>
        <dbReference type="ARBA" id="ARBA00022840"/>
    </source>
</evidence>